<dbReference type="Pfam" id="PF25954">
    <property type="entry name" value="Beta-barrel_RND_2"/>
    <property type="match status" value="1"/>
</dbReference>
<keyword evidence="3" id="KW-0813">Transport</keyword>
<dbReference type="GO" id="GO:0015562">
    <property type="term" value="F:efflux transmembrane transporter activity"/>
    <property type="evidence" value="ECO:0007669"/>
    <property type="project" value="TreeGrafter"/>
</dbReference>
<dbReference type="OrthoDB" id="9806939at2"/>
<dbReference type="Gene3D" id="1.10.287.470">
    <property type="entry name" value="Helix hairpin bin"/>
    <property type="match status" value="1"/>
</dbReference>
<dbReference type="Pfam" id="PF25967">
    <property type="entry name" value="RND-MFP_C"/>
    <property type="match status" value="1"/>
</dbReference>
<reference evidence="10 11" key="1">
    <citation type="submission" date="2019-05" db="EMBL/GenBank/DDBJ databases">
        <authorList>
            <person name="Pankratov T."/>
            <person name="Grouzdev D."/>
        </authorList>
    </citation>
    <scope>NUCLEOTIDE SEQUENCE [LARGE SCALE GENOMIC DNA]</scope>
    <source>
        <strain evidence="10 11">KEBCLARHB70R</strain>
    </source>
</reference>
<comment type="caution">
    <text evidence="10">The sequence shown here is derived from an EMBL/GenBank/DDBJ whole genome shotgun (WGS) entry which is preliminary data.</text>
</comment>
<evidence type="ECO:0000256" key="3">
    <source>
        <dbReference type="ARBA" id="ARBA00022448"/>
    </source>
</evidence>
<evidence type="ECO:0000313" key="11">
    <source>
        <dbReference type="Proteomes" id="UP000305654"/>
    </source>
</evidence>
<evidence type="ECO:0000313" key="10">
    <source>
        <dbReference type="EMBL" id="TLU71143.1"/>
    </source>
</evidence>
<keyword evidence="5" id="KW-0812">Transmembrane</keyword>
<dbReference type="PANTHER" id="PTHR30469:SF37">
    <property type="entry name" value="RAGD PROTEIN"/>
    <property type="match status" value="1"/>
</dbReference>
<dbReference type="InterPro" id="IPR058792">
    <property type="entry name" value="Beta-barrel_RND_2"/>
</dbReference>
<evidence type="ECO:0000259" key="6">
    <source>
        <dbReference type="Pfam" id="PF25876"/>
    </source>
</evidence>
<dbReference type="InterPro" id="IPR006143">
    <property type="entry name" value="RND_pump_MFP"/>
</dbReference>
<keyword evidence="5" id="KW-1133">Transmembrane helix</keyword>
<feature type="domain" description="Multidrug resistance protein MdtA-like C-terminal permuted SH3" evidence="9">
    <location>
        <begin position="326"/>
        <end position="380"/>
    </location>
</feature>
<dbReference type="PANTHER" id="PTHR30469">
    <property type="entry name" value="MULTIDRUG RESISTANCE PROTEIN MDTA"/>
    <property type="match status" value="1"/>
</dbReference>
<dbReference type="Pfam" id="PF25917">
    <property type="entry name" value="BSH_RND"/>
    <property type="match status" value="1"/>
</dbReference>
<dbReference type="InterPro" id="IPR058624">
    <property type="entry name" value="MdtA-like_HH"/>
</dbReference>
<dbReference type="Gene3D" id="2.40.420.20">
    <property type="match status" value="1"/>
</dbReference>
<sequence length="439" mass="47070">MTVHQQARRGSFEGHSSRRPKSRIGLIALIAVFLAVILAAWGLWDRHNHLADLRTAATEDAVPDVQLISPTRGPASRSLDLPGTINAWYAAPIYAQVSGYVQMWFKDYGATVQKGTLLATIDAPSLDEQFETAKANLAVAQARYNLAKVTAHRYSALSGTQAVAQQEVDVQVATATAQKSEVEAAQHEVARYQAMEAFKNVVAPFDGVVTARNTDVGSYVSAAGGDVHSSGGSSELFSVSDIHKLRIYVSVPQDYSSVLKPGLTASLTLSQFPGRTFPAQFLTTANAFNPQTRTVVTELTVDNPNHMIWPGTYTDVHFKIPSDPDILIVPEQALLFRDQGMQVALVRPDGTVHLQDVKLGLNLGQTVQVVAGLKPTDRFINDPSAGLLEGEHVHVVTGVPGVASPSAPQEEAPSQGSTSHLSTAQRERVEAARGGAPDQ</sequence>
<evidence type="ECO:0000256" key="4">
    <source>
        <dbReference type="SAM" id="MobiDB-lite"/>
    </source>
</evidence>
<feature type="region of interest" description="Disordered" evidence="4">
    <location>
        <begin position="399"/>
        <end position="439"/>
    </location>
</feature>
<gene>
    <name evidence="10" type="ORF">FE263_18410</name>
</gene>
<accession>A0A5R9J2S0</accession>
<dbReference type="EMBL" id="VCDI01000008">
    <property type="protein sequence ID" value="TLU71143.1"/>
    <property type="molecule type" value="Genomic_DNA"/>
</dbReference>
<evidence type="ECO:0000256" key="1">
    <source>
        <dbReference type="ARBA" id="ARBA00004196"/>
    </source>
</evidence>
<organism evidence="10 11">
    <name type="scientific">Lichenicoccus roseus</name>
    <dbReference type="NCBI Taxonomy" id="2683649"/>
    <lineage>
        <taxon>Bacteria</taxon>
        <taxon>Pseudomonadati</taxon>
        <taxon>Pseudomonadota</taxon>
        <taxon>Alphaproteobacteria</taxon>
        <taxon>Acetobacterales</taxon>
        <taxon>Acetobacteraceae</taxon>
        <taxon>Lichenicoccus</taxon>
    </lineage>
</organism>
<feature type="transmembrane region" description="Helical" evidence="5">
    <location>
        <begin position="24"/>
        <end position="44"/>
    </location>
</feature>
<protein>
    <submittedName>
        <fullName evidence="10">Efflux RND transporter periplasmic adaptor subunit</fullName>
    </submittedName>
</protein>
<dbReference type="SUPFAM" id="SSF111369">
    <property type="entry name" value="HlyD-like secretion proteins"/>
    <property type="match status" value="1"/>
</dbReference>
<dbReference type="Pfam" id="PF25876">
    <property type="entry name" value="HH_MFP_RND"/>
    <property type="match status" value="1"/>
</dbReference>
<dbReference type="AlphaFoldDB" id="A0A5R9J2S0"/>
<dbReference type="GO" id="GO:1990281">
    <property type="term" value="C:efflux pump complex"/>
    <property type="evidence" value="ECO:0007669"/>
    <property type="project" value="TreeGrafter"/>
</dbReference>
<evidence type="ECO:0000256" key="5">
    <source>
        <dbReference type="SAM" id="Phobius"/>
    </source>
</evidence>
<dbReference type="RefSeq" id="WP_138327500.1">
    <property type="nucleotide sequence ID" value="NZ_VCDI01000008.1"/>
</dbReference>
<evidence type="ECO:0000259" key="8">
    <source>
        <dbReference type="Pfam" id="PF25954"/>
    </source>
</evidence>
<evidence type="ECO:0000259" key="9">
    <source>
        <dbReference type="Pfam" id="PF25967"/>
    </source>
</evidence>
<evidence type="ECO:0000259" key="7">
    <source>
        <dbReference type="Pfam" id="PF25917"/>
    </source>
</evidence>
<feature type="domain" description="Multidrug resistance protein MdtA-like barrel-sandwich hybrid" evidence="7">
    <location>
        <begin position="92"/>
        <end position="223"/>
    </location>
</feature>
<comment type="subcellular location">
    <subcellularLocation>
        <location evidence="1">Cell envelope</location>
    </subcellularLocation>
</comment>
<dbReference type="InterPro" id="IPR058625">
    <property type="entry name" value="MdtA-like_BSH"/>
</dbReference>
<dbReference type="Gene3D" id="2.40.50.100">
    <property type="match status" value="1"/>
</dbReference>
<feature type="compositionally biased region" description="Polar residues" evidence="4">
    <location>
        <begin position="412"/>
        <end position="424"/>
    </location>
</feature>
<dbReference type="Gene3D" id="2.40.30.170">
    <property type="match status" value="1"/>
</dbReference>
<dbReference type="Proteomes" id="UP000305654">
    <property type="component" value="Unassembled WGS sequence"/>
</dbReference>
<comment type="similarity">
    <text evidence="2">Belongs to the membrane fusion protein (MFP) (TC 8.A.1) family.</text>
</comment>
<dbReference type="InterPro" id="IPR058627">
    <property type="entry name" value="MdtA-like_C"/>
</dbReference>
<feature type="domain" description="CusB-like beta-barrel" evidence="8">
    <location>
        <begin position="249"/>
        <end position="319"/>
    </location>
</feature>
<keyword evidence="5" id="KW-0472">Membrane</keyword>
<dbReference type="NCBIfam" id="TIGR01730">
    <property type="entry name" value="RND_mfp"/>
    <property type="match status" value="1"/>
</dbReference>
<name>A0A5R9J2S0_9PROT</name>
<feature type="domain" description="Multidrug resistance protein MdtA-like alpha-helical hairpin" evidence="6">
    <location>
        <begin position="131"/>
        <end position="189"/>
    </location>
</feature>
<evidence type="ECO:0000256" key="2">
    <source>
        <dbReference type="ARBA" id="ARBA00009477"/>
    </source>
</evidence>
<proteinExistence type="inferred from homology"/>
<keyword evidence="11" id="KW-1185">Reference proteome</keyword>